<keyword evidence="5" id="KW-1185">Reference proteome</keyword>
<dbReference type="EMBL" id="KZ293422">
    <property type="protein sequence ID" value="PBK72105.1"/>
    <property type="molecule type" value="Genomic_DNA"/>
</dbReference>
<reference evidence="5" key="1">
    <citation type="journal article" date="2017" name="Nat. Ecol. Evol.">
        <title>Genome expansion and lineage-specific genetic innovations in the forest pathogenic fungi Armillaria.</title>
        <authorList>
            <person name="Sipos G."/>
            <person name="Prasanna A.N."/>
            <person name="Walter M.C."/>
            <person name="O'Connor E."/>
            <person name="Balint B."/>
            <person name="Krizsan K."/>
            <person name="Kiss B."/>
            <person name="Hess J."/>
            <person name="Varga T."/>
            <person name="Slot J."/>
            <person name="Riley R."/>
            <person name="Boka B."/>
            <person name="Rigling D."/>
            <person name="Barry K."/>
            <person name="Lee J."/>
            <person name="Mihaltcheva S."/>
            <person name="LaButti K."/>
            <person name="Lipzen A."/>
            <person name="Waldron R."/>
            <person name="Moloney N.M."/>
            <person name="Sperisen C."/>
            <person name="Kredics L."/>
            <person name="Vagvoelgyi C."/>
            <person name="Patrignani A."/>
            <person name="Fitzpatrick D."/>
            <person name="Nagy I."/>
            <person name="Doyle S."/>
            <person name="Anderson J.B."/>
            <person name="Grigoriev I.V."/>
            <person name="Gueldener U."/>
            <person name="Muensterkoetter M."/>
            <person name="Nagy L.G."/>
        </authorList>
    </citation>
    <scope>NUCLEOTIDE SEQUENCE [LARGE SCALE GENOMIC DNA]</scope>
    <source>
        <strain evidence="5">28-4</strain>
    </source>
</reference>
<keyword evidence="3" id="KW-0732">Signal</keyword>
<evidence type="ECO:0008006" key="6">
    <source>
        <dbReference type="Google" id="ProtNLM"/>
    </source>
</evidence>
<organism evidence="4 5">
    <name type="scientific">Armillaria solidipes</name>
    <dbReference type="NCBI Taxonomy" id="1076256"/>
    <lineage>
        <taxon>Eukaryota</taxon>
        <taxon>Fungi</taxon>
        <taxon>Dikarya</taxon>
        <taxon>Basidiomycota</taxon>
        <taxon>Agaricomycotina</taxon>
        <taxon>Agaricomycetes</taxon>
        <taxon>Agaricomycetidae</taxon>
        <taxon>Agaricales</taxon>
        <taxon>Marasmiineae</taxon>
        <taxon>Physalacriaceae</taxon>
        <taxon>Armillaria</taxon>
    </lineage>
</organism>
<accession>A0A2H3BMK4</accession>
<keyword evidence="2" id="KW-0472">Membrane</keyword>
<feature type="signal peptide" evidence="3">
    <location>
        <begin position="1"/>
        <end position="24"/>
    </location>
</feature>
<evidence type="ECO:0000256" key="2">
    <source>
        <dbReference type="SAM" id="Phobius"/>
    </source>
</evidence>
<dbReference type="AlphaFoldDB" id="A0A2H3BMK4"/>
<protein>
    <recommendedName>
        <fullName evidence="6">Mid2 domain-containing protein</fullName>
    </recommendedName>
</protein>
<evidence type="ECO:0000256" key="1">
    <source>
        <dbReference type="SAM" id="MobiDB-lite"/>
    </source>
</evidence>
<feature type="transmembrane region" description="Helical" evidence="2">
    <location>
        <begin position="90"/>
        <end position="117"/>
    </location>
</feature>
<name>A0A2H3BMK4_9AGAR</name>
<feature type="compositionally biased region" description="Polar residues" evidence="1">
    <location>
        <begin position="207"/>
        <end position="219"/>
    </location>
</feature>
<proteinExistence type="predicted"/>
<feature type="compositionally biased region" description="Low complexity" evidence="1">
    <location>
        <begin position="35"/>
        <end position="59"/>
    </location>
</feature>
<feature type="region of interest" description="Disordered" evidence="1">
    <location>
        <begin position="30"/>
        <end position="63"/>
    </location>
</feature>
<keyword evidence="2" id="KW-0812">Transmembrane</keyword>
<feature type="region of interest" description="Disordered" evidence="1">
    <location>
        <begin position="171"/>
        <end position="227"/>
    </location>
</feature>
<dbReference type="Proteomes" id="UP000218334">
    <property type="component" value="Unassembled WGS sequence"/>
</dbReference>
<evidence type="ECO:0000313" key="5">
    <source>
        <dbReference type="Proteomes" id="UP000218334"/>
    </source>
</evidence>
<feature type="chain" id="PRO_5013594704" description="Mid2 domain-containing protein" evidence="3">
    <location>
        <begin position="25"/>
        <end position="227"/>
    </location>
</feature>
<gene>
    <name evidence="4" type="ORF">ARMSODRAFT_743325</name>
</gene>
<keyword evidence="2" id="KW-1133">Transmembrane helix</keyword>
<evidence type="ECO:0000313" key="4">
    <source>
        <dbReference type="EMBL" id="PBK72105.1"/>
    </source>
</evidence>
<evidence type="ECO:0000256" key="3">
    <source>
        <dbReference type="SAM" id="SignalP"/>
    </source>
</evidence>
<sequence length="227" mass="23541">MTALSNASPQLPFLILIACATISAAPIPKGGGSSSSGHSSGHSSGRGSRGSTSHASSSGKPTYVQSIGGTNHCYSDGTYKNEISCPKSKLSPGAICGIVIGSMIGVIIIIVFVLCCIKKIKSKRKKTSANNSFMLVAPTRPGLLVPSTPTSALPLIAEPIWPPDSKADKATSFGTKGRIHHGSHEPKRASWITPPPPYHPDAGHEYSWNSGLSSSSATDRMSVDVCS</sequence>